<keyword evidence="3 7" id="KW-0479">Metal-binding</keyword>
<evidence type="ECO:0000313" key="10">
    <source>
        <dbReference type="Proteomes" id="UP001283361"/>
    </source>
</evidence>
<keyword evidence="4" id="KW-0560">Oxidoreductase</keyword>
<dbReference type="PANTHER" id="PTHR24300:SF403">
    <property type="entry name" value="CYTOCHROME P450 306A1"/>
    <property type="match status" value="1"/>
</dbReference>
<protein>
    <recommendedName>
        <fullName evidence="11">Cytochrome P450</fullName>
    </recommendedName>
</protein>
<dbReference type="GO" id="GO:0005506">
    <property type="term" value="F:iron ion binding"/>
    <property type="evidence" value="ECO:0007669"/>
    <property type="project" value="InterPro"/>
</dbReference>
<organism evidence="9 10">
    <name type="scientific">Elysia crispata</name>
    <name type="common">lettuce slug</name>
    <dbReference type="NCBI Taxonomy" id="231223"/>
    <lineage>
        <taxon>Eukaryota</taxon>
        <taxon>Metazoa</taxon>
        <taxon>Spiralia</taxon>
        <taxon>Lophotrochozoa</taxon>
        <taxon>Mollusca</taxon>
        <taxon>Gastropoda</taxon>
        <taxon>Heterobranchia</taxon>
        <taxon>Euthyneura</taxon>
        <taxon>Panpulmonata</taxon>
        <taxon>Sacoglossa</taxon>
        <taxon>Placobranchoidea</taxon>
        <taxon>Plakobranchidae</taxon>
        <taxon>Elysia</taxon>
    </lineage>
</organism>
<dbReference type="GO" id="GO:0005737">
    <property type="term" value="C:cytoplasm"/>
    <property type="evidence" value="ECO:0007669"/>
    <property type="project" value="TreeGrafter"/>
</dbReference>
<name>A0AAE0ZCH5_9GAST</name>
<dbReference type="GO" id="GO:0006805">
    <property type="term" value="P:xenobiotic metabolic process"/>
    <property type="evidence" value="ECO:0007669"/>
    <property type="project" value="TreeGrafter"/>
</dbReference>
<evidence type="ECO:0000256" key="1">
    <source>
        <dbReference type="ARBA" id="ARBA00001971"/>
    </source>
</evidence>
<dbReference type="PANTHER" id="PTHR24300">
    <property type="entry name" value="CYTOCHROME P450 508A4-RELATED"/>
    <property type="match status" value="1"/>
</dbReference>
<evidence type="ECO:0008006" key="11">
    <source>
        <dbReference type="Google" id="ProtNLM"/>
    </source>
</evidence>
<dbReference type="GO" id="GO:0008395">
    <property type="term" value="F:steroid hydroxylase activity"/>
    <property type="evidence" value="ECO:0007669"/>
    <property type="project" value="TreeGrafter"/>
</dbReference>
<dbReference type="Proteomes" id="UP001283361">
    <property type="component" value="Unassembled WGS sequence"/>
</dbReference>
<keyword evidence="10" id="KW-1185">Reference proteome</keyword>
<dbReference type="InterPro" id="IPR002401">
    <property type="entry name" value="Cyt_P450_E_grp-I"/>
</dbReference>
<evidence type="ECO:0000256" key="5">
    <source>
        <dbReference type="ARBA" id="ARBA00023004"/>
    </source>
</evidence>
<dbReference type="PRINTS" id="PR00385">
    <property type="entry name" value="P450"/>
</dbReference>
<dbReference type="FunFam" id="1.10.630.10:FF:000036">
    <property type="entry name" value="CYtochrome P450 family"/>
    <property type="match status" value="1"/>
</dbReference>
<keyword evidence="6" id="KW-0503">Monooxygenase</keyword>
<proteinExistence type="inferred from homology"/>
<feature type="transmembrane region" description="Helical" evidence="8">
    <location>
        <begin position="12"/>
        <end position="30"/>
    </location>
</feature>
<evidence type="ECO:0000256" key="8">
    <source>
        <dbReference type="SAM" id="Phobius"/>
    </source>
</evidence>
<evidence type="ECO:0000256" key="7">
    <source>
        <dbReference type="PIRSR" id="PIRSR602401-1"/>
    </source>
</evidence>
<comment type="caution">
    <text evidence="9">The sequence shown here is derived from an EMBL/GenBank/DDBJ whole genome shotgun (WGS) entry which is preliminary data.</text>
</comment>
<evidence type="ECO:0000313" key="9">
    <source>
        <dbReference type="EMBL" id="KAK3766166.1"/>
    </source>
</evidence>
<evidence type="ECO:0000256" key="4">
    <source>
        <dbReference type="ARBA" id="ARBA00023002"/>
    </source>
</evidence>
<reference evidence="9" key="1">
    <citation type="journal article" date="2023" name="G3 (Bethesda)">
        <title>A reference genome for the long-term kleptoplast-retaining sea slug Elysia crispata morphotype clarki.</title>
        <authorList>
            <person name="Eastman K.E."/>
            <person name="Pendleton A.L."/>
            <person name="Shaikh M.A."/>
            <person name="Suttiyut T."/>
            <person name="Ogas R."/>
            <person name="Tomko P."/>
            <person name="Gavelis G."/>
            <person name="Widhalm J.R."/>
            <person name="Wisecaver J.H."/>
        </authorList>
    </citation>
    <scope>NUCLEOTIDE SEQUENCE</scope>
    <source>
        <strain evidence="9">ECLA1</strain>
    </source>
</reference>
<gene>
    <name evidence="9" type="ORF">RRG08_025167</name>
</gene>
<keyword evidence="8" id="KW-0812">Transmembrane</keyword>
<sequence length="498" mass="56947">MATIFGLELSSALLLLIVTLCVILLVRSWLEHPQNIPPLPAKPFPIVGHIPYMVDPRRKLLEWRKTAGELFSVYFGSTLVVVISSHELLRETMVKQAEFFSDRHLGGILPVLNLPEGVVGSSGEVWKENRSLTLNLLRSFGMGKLEMAENIIEEVSAYLAEISKLSGEPLDPKLLTSRSVSNVICRFLIGKRFEYDDPAYARLLELYQQTVDLAKSSGLLHWFPNLKYLPGDLFSHKRLMRNHTEFLAFSENVVQKVLDNENHDFNEDNFIASYWEEKKKREASGKPTNLSRNNLLRCIGDLLTAGTETTTSTLLWFYLYMVHYPNIQDKIYEEIERETGGSRLPCVADKSKMNFLHATILEVQRISTVVPLSLLHRVSKECTVRGYTIPKDTMVIPHLDAVHFDEQIWGDPHTFRPERFLNDKGDVIQPEQFVVYSLGRRICVGEALARMELFLFVAMTCQRFKIKPVNPDQLPPLTDTMGLTYPPTAFKVKFEERC</sequence>
<comment type="similarity">
    <text evidence="2">Belongs to the cytochrome P450 family.</text>
</comment>
<dbReference type="Pfam" id="PF00067">
    <property type="entry name" value="p450"/>
    <property type="match status" value="1"/>
</dbReference>
<dbReference type="GO" id="GO:0006082">
    <property type="term" value="P:organic acid metabolic process"/>
    <property type="evidence" value="ECO:0007669"/>
    <property type="project" value="TreeGrafter"/>
</dbReference>
<dbReference type="InterPro" id="IPR036396">
    <property type="entry name" value="Cyt_P450_sf"/>
</dbReference>
<dbReference type="PRINTS" id="PR00463">
    <property type="entry name" value="EP450I"/>
</dbReference>
<evidence type="ECO:0000256" key="3">
    <source>
        <dbReference type="ARBA" id="ARBA00022723"/>
    </source>
</evidence>
<feature type="binding site" description="axial binding residue" evidence="7">
    <location>
        <position position="443"/>
    </location>
    <ligand>
        <name>heme</name>
        <dbReference type="ChEBI" id="CHEBI:30413"/>
    </ligand>
    <ligandPart>
        <name>Fe</name>
        <dbReference type="ChEBI" id="CHEBI:18248"/>
    </ligandPart>
</feature>
<keyword evidence="8" id="KW-0472">Membrane</keyword>
<feature type="transmembrane region" description="Helical" evidence="8">
    <location>
        <begin position="71"/>
        <end position="89"/>
    </location>
</feature>
<dbReference type="GO" id="GO:0016712">
    <property type="term" value="F:oxidoreductase activity, acting on paired donors, with incorporation or reduction of molecular oxygen, reduced flavin or flavoprotein as one donor, and incorporation of one atom of oxygen"/>
    <property type="evidence" value="ECO:0007669"/>
    <property type="project" value="TreeGrafter"/>
</dbReference>
<dbReference type="InterPro" id="IPR050182">
    <property type="entry name" value="Cytochrome_P450_fam2"/>
</dbReference>
<keyword evidence="8" id="KW-1133">Transmembrane helix</keyword>
<dbReference type="EMBL" id="JAWDGP010004247">
    <property type="protein sequence ID" value="KAK3766166.1"/>
    <property type="molecule type" value="Genomic_DNA"/>
</dbReference>
<evidence type="ECO:0000256" key="2">
    <source>
        <dbReference type="ARBA" id="ARBA00010617"/>
    </source>
</evidence>
<dbReference type="AlphaFoldDB" id="A0AAE0ZCH5"/>
<dbReference type="SUPFAM" id="SSF48264">
    <property type="entry name" value="Cytochrome P450"/>
    <property type="match status" value="1"/>
</dbReference>
<accession>A0AAE0ZCH5</accession>
<dbReference type="InterPro" id="IPR001128">
    <property type="entry name" value="Cyt_P450"/>
</dbReference>
<keyword evidence="7" id="KW-0349">Heme</keyword>
<dbReference type="GO" id="GO:0020037">
    <property type="term" value="F:heme binding"/>
    <property type="evidence" value="ECO:0007669"/>
    <property type="project" value="InterPro"/>
</dbReference>
<comment type="cofactor">
    <cofactor evidence="1 7">
        <name>heme</name>
        <dbReference type="ChEBI" id="CHEBI:30413"/>
    </cofactor>
</comment>
<dbReference type="Gene3D" id="1.10.630.10">
    <property type="entry name" value="Cytochrome P450"/>
    <property type="match status" value="1"/>
</dbReference>
<keyword evidence="5 7" id="KW-0408">Iron</keyword>
<evidence type="ECO:0000256" key="6">
    <source>
        <dbReference type="ARBA" id="ARBA00023033"/>
    </source>
</evidence>